<dbReference type="RefSeq" id="WP_344835603.1">
    <property type="nucleotide sequence ID" value="NZ_BAAAUV010000022.1"/>
</dbReference>
<protein>
    <submittedName>
        <fullName evidence="2">CehA/McbA family metallohydrolase</fullName>
    </submittedName>
</protein>
<accession>A0ABP6QID9</accession>
<proteinExistence type="predicted"/>
<dbReference type="SMART" id="SM00481">
    <property type="entry name" value="POLIIIAc"/>
    <property type="match status" value="1"/>
</dbReference>
<dbReference type="Proteomes" id="UP001501237">
    <property type="component" value="Unassembled WGS sequence"/>
</dbReference>
<dbReference type="PANTHER" id="PTHR42924:SF3">
    <property type="entry name" value="POLYMERASE_HISTIDINOL PHOSPHATASE N-TERMINAL DOMAIN-CONTAINING PROTEIN"/>
    <property type="match status" value="1"/>
</dbReference>
<keyword evidence="3" id="KW-1185">Reference proteome</keyword>
<dbReference type="EMBL" id="BAAAUV010000022">
    <property type="protein sequence ID" value="GAA3231850.1"/>
    <property type="molecule type" value="Genomic_DNA"/>
</dbReference>
<dbReference type="InterPro" id="IPR052018">
    <property type="entry name" value="PHP_domain"/>
</dbReference>
<dbReference type="InterPro" id="IPR016195">
    <property type="entry name" value="Pol/histidinol_Pase-like"/>
</dbReference>
<sequence>MVRFTGRAEAGTEQWDLVRFEVPEGVSRITVSRAYERFSTPESPAPNVLDLGLIGPGGEFRGWSGGARDTFTVSASDATPGYLAGPIPPGTWAVALGPVVFAAAGMAWEILVELGTGPSGRPFESCPAPAEVPGRGPGWYRGDLHVHTVHSDGERTPGELAAAARARGLDFLGSSEHNTNAANRVWGASAPPGLLVLPGEEVTTRHGHWLAVGLPPDLCVDWRHRPGDGRFAALAGEVRMRGGAVVAAHPTLPVPGAAWRFGFGQVDAIEVWNGPWTVDDHFAVEVWDSLLRSGRRVTAIGNSDSHKRSDLVGLPQTAYHADALSARAVIAALKRGRCYLAESAAVSLTYRSVLPGDTLTAPAEVTAEIEGAPGTILTLHTARGTVAARHVPSSGRAAVTWRAADPAELFVRAEARLPEPAATTFSRLVALANPVWIS</sequence>
<evidence type="ECO:0000259" key="1">
    <source>
        <dbReference type="SMART" id="SM00481"/>
    </source>
</evidence>
<feature type="domain" description="Polymerase/histidinol phosphatase N-terminal" evidence="1">
    <location>
        <begin position="142"/>
        <end position="206"/>
    </location>
</feature>
<evidence type="ECO:0000313" key="3">
    <source>
        <dbReference type="Proteomes" id="UP001501237"/>
    </source>
</evidence>
<evidence type="ECO:0000313" key="2">
    <source>
        <dbReference type="EMBL" id="GAA3231850.1"/>
    </source>
</evidence>
<dbReference type="InterPro" id="IPR003141">
    <property type="entry name" value="Pol/His_phosphatase_N"/>
</dbReference>
<dbReference type="Gene3D" id="3.20.20.140">
    <property type="entry name" value="Metal-dependent hydrolases"/>
    <property type="match status" value="1"/>
</dbReference>
<reference evidence="3" key="1">
    <citation type="journal article" date="2019" name="Int. J. Syst. Evol. Microbiol.">
        <title>The Global Catalogue of Microorganisms (GCM) 10K type strain sequencing project: providing services to taxonomists for standard genome sequencing and annotation.</title>
        <authorList>
            <consortium name="The Broad Institute Genomics Platform"/>
            <consortium name="The Broad Institute Genome Sequencing Center for Infectious Disease"/>
            <person name="Wu L."/>
            <person name="Ma J."/>
        </authorList>
    </citation>
    <scope>NUCLEOTIDE SEQUENCE [LARGE SCALE GENOMIC DNA]</scope>
    <source>
        <strain evidence="3">JCM 9377</strain>
    </source>
</reference>
<dbReference type="NCBIfam" id="NF038032">
    <property type="entry name" value="CehA_McbA_metalo"/>
    <property type="match status" value="1"/>
</dbReference>
<dbReference type="SUPFAM" id="SSF89550">
    <property type="entry name" value="PHP domain-like"/>
    <property type="match status" value="1"/>
</dbReference>
<organism evidence="2 3">
    <name type="scientific">Actinocorallia longicatena</name>
    <dbReference type="NCBI Taxonomy" id="111803"/>
    <lineage>
        <taxon>Bacteria</taxon>
        <taxon>Bacillati</taxon>
        <taxon>Actinomycetota</taxon>
        <taxon>Actinomycetes</taxon>
        <taxon>Streptosporangiales</taxon>
        <taxon>Thermomonosporaceae</taxon>
        <taxon>Actinocorallia</taxon>
    </lineage>
</organism>
<name>A0ABP6QID9_9ACTN</name>
<gene>
    <name evidence="2" type="ORF">GCM10010468_63260</name>
</gene>
<comment type="caution">
    <text evidence="2">The sequence shown here is derived from an EMBL/GenBank/DDBJ whole genome shotgun (WGS) entry which is preliminary data.</text>
</comment>
<dbReference type="PANTHER" id="PTHR42924">
    <property type="entry name" value="EXONUCLEASE"/>
    <property type="match status" value="1"/>
</dbReference>
<dbReference type="CDD" id="cd07432">
    <property type="entry name" value="PHP_HisPPase"/>
    <property type="match status" value="1"/>
</dbReference>